<evidence type="ECO:0000313" key="1">
    <source>
        <dbReference type="EMBL" id="VAX33585.1"/>
    </source>
</evidence>
<dbReference type="SUPFAM" id="SSF55159">
    <property type="entry name" value="eIF1-like"/>
    <property type="match status" value="1"/>
</dbReference>
<gene>
    <name evidence="1" type="ORF">MNBD_NITROSPIRAE01-962</name>
</gene>
<sequence>MCPSCSKTVSDCACRQPGTNPEGDGIVRISRENKGRKGKGVTLIRGIPLPLQKLTP</sequence>
<reference evidence="1" key="1">
    <citation type="submission" date="2018-06" db="EMBL/GenBank/DDBJ databases">
        <authorList>
            <person name="Zhirakovskaya E."/>
        </authorList>
    </citation>
    <scope>NUCLEOTIDE SEQUENCE</scope>
</reference>
<keyword evidence="1" id="KW-0648">Protein biosynthesis</keyword>
<proteinExistence type="predicted"/>
<dbReference type="InterPro" id="IPR036877">
    <property type="entry name" value="SUI1_dom_sf"/>
</dbReference>
<organism evidence="1">
    <name type="scientific">hydrothermal vent metagenome</name>
    <dbReference type="NCBI Taxonomy" id="652676"/>
    <lineage>
        <taxon>unclassified sequences</taxon>
        <taxon>metagenomes</taxon>
        <taxon>ecological metagenomes</taxon>
    </lineage>
</organism>
<dbReference type="AlphaFoldDB" id="A0A3B1DPE0"/>
<accession>A0A3B1DPE0</accession>
<dbReference type="EMBL" id="UOGF01000115">
    <property type="protein sequence ID" value="VAX33585.1"/>
    <property type="molecule type" value="Genomic_DNA"/>
</dbReference>
<dbReference type="Gene3D" id="3.30.780.10">
    <property type="entry name" value="SUI1-like domain"/>
    <property type="match status" value="1"/>
</dbReference>
<feature type="non-terminal residue" evidence="1">
    <location>
        <position position="56"/>
    </location>
</feature>
<protein>
    <submittedName>
        <fullName evidence="1">Translation initiation factor SUI1-related protein</fullName>
    </submittedName>
</protein>
<name>A0A3B1DPE0_9ZZZZ</name>
<dbReference type="GO" id="GO:0003743">
    <property type="term" value="F:translation initiation factor activity"/>
    <property type="evidence" value="ECO:0007669"/>
    <property type="project" value="UniProtKB-KW"/>
</dbReference>
<keyword evidence="1" id="KW-0396">Initiation factor</keyword>